<keyword evidence="4" id="KW-1185">Reference proteome</keyword>
<proteinExistence type="predicted"/>
<dbReference type="InterPro" id="IPR050697">
    <property type="entry name" value="Adenylyl/Guanylyl_Cyclase_3/4"/>
</dbReference>
<dbReference type="PANTHER" id="PTHR43081">
    <property type="entry name" value="ADENYLATE CYCLASE, TERMINAL-DIFFERENTIATION SPECIFIC-RELATED"/>
    <property type="match status" value="1"/>
</dbReference>
<protein>
    <submittedName>
        <fullName evidence="3">Adenylate/guanylate cyclase domain-containing protein</fullName>
    </submittedName>
</protein>
<feature type="domain" description="Guanylate cyclase" evidence="2">
    <location>
        <begin position="244"/>
        <end position="379"/>
    </location>
</feature>
<feature type="transmembrane region" description="Helical" evidence="1">
    <location>
        <begin position="138"/>
        <end position="159"/>
    </location>
</feature>
<dbReference type="CDD" id="cd07302">
    <property type="entry name" value="CHD"/>
    <property type="match status" value="1"/>
</dbReference>
<dbReference type="InterPro" id="IPR029787">
    <property type="entry name" value="Nucleotide_cyclase"/>
</dbReference>
<dbReference type="Proteomes" id="UP001267407">
    <property type="component" value="Unassembled WGS sequence"/>
</dbReference>
<dbReference type="EMBL" id="JAVMBO010000010">
    <property type="protein sequence ID" value="MDS1310062.1"/>
    <property type="molecule type" value="Genomic_DNA"/>
</dbReference>
<sequence>MMSAPADLRNASNSLGKSLASEAQNRSVAIPPMPDYSGRVLAYTATAIIIVMGVWEEVFQTWHLWLVAGALVWPHVAHLLSRRTFLKNSPRIRQKMLTVDCVIGGGFIGCIGLVAIPSASAGLMMMFSALIIGGIRQWLIGCVFMVVSALAFLAVLGTADSFQSPLLTSLSSILATGFYICVTAFYSHQQARALMLAKTQIQNQREQSIALSHKLSKYLSPQVWQSIFTGERDVRLETQRKKLAVFFSDIKGFTELSEEMEPEALTELLNHYFNGMSEVALRYGGTIDKFVGDSIMIFFGDPTSRGQREDAFACVSMAIDMRKHMKIMRQKWRSQGIKSPLEIRMGISTGYTTVGNFGAENRMDYTIIGKEVNLASRLESLAEPGEILVSYETFSLIKDRIMCRDKGEITVKGFGRPVPIYEVVDFRRDMGPNRSFMEHEHSGFAMYLDSEKITGKERQSILNALEDAAERLRHEEDSARE</sequence>
<keyword evidence="1" id="KW-0472">Membrane</keyword>
<evidence type="ECO:0000313" key="3">
    <source>
        <dbReference type="EMBL" id="MDS1310062.1"/>
    </source>
</evidence>
<reference evidence="3" key="1">
    <citation type="submission" date="2023-09" db="EMBL/GenBank/DDBJ databases">
        <title>Marinobacter sediminicola sp. nov. and Marinobacter maritimum sp. nov., isolated from marine sediment.</title>
        <authorList>
            <person name="An J."/>
        </authorList>
    </citation>
    <scope>NUCLEOTIDE SEQUENCE</scope>
    <source>
        <strain evidence="3">F60267</strain>
    </source>
</reference>
<dbReference type="PANTHER" id="PTHR43081:SF18">
    <property type="entry name" value="BLL7624 PROTEIN"/>
    <property type="match status" value="1"/>
</dbReference>
<dbReference type="InterPro" id="IPR001054">
    <property type="entry name" value="A/G_cyclase"/>
</dbReference>
<gene>
    <name evidence="3" type="ORF">RKA07_08080</name>
</gene>
<evidence type="ECO:0000256" key="1">
    <source>
        <dbReference type="SAM" id="Phobius"/>
    </source>
</evidence>
<organism evidence="3 4">
    <name type="scientific">Marinobacter xiaoshiensis</name>
    <dbReference type="NCBI Taxonomy" id="3073652"/>
    <lineage>
        <taxon>Bacteria</taxon>
        <taxon>Pseudomonadati</taxon>
        <taxon>Pseudomonadota</taxon>
        <taxon>Gammaproteobacteria</taxon>
        <taxon>Pseudomonadales</taxon>
        <taxon>Marinobacteraceae</taxon>
        <taxon>Marinobacter</taxon>
    </lineage>
</organism>
<dbReference type="InterPro" id="IPR007894">
    <property type="entry name" value="MASE2"/>
</dbReference>
<dbReference type="PROSITE" id="PS50125">
    <property type="entry name" value="GUANYLATE_CYCLASE_2"/>
    <property type="match status" value="1"/>
</dbReference>
<comment type="caution">
    <text evidence="3">The sequence shown here is derived from an EMBL/GenBank/DDBJ whole genome shotgun (WGS) entry which is preliminary data.</text>
</comment>
<dbReference type="RefSeq" id="WP_310966063.1">
    <property type="nucleotide sequence ID" value="NZ_JAVMBO010000010.1"/>
</dbReference>
<keyword evidence="1" id="KW-0812">Transmembrane</keyword>
<feature type="transmembrane region" description="Helical" evidence="1">
    <location>
        <begin position="61"/>
        <end position="80"/>
    </location>
</feature>
<dbReference type="Gene3D" id="3.30.70.1230">
    <property type="entry name" value="Nucleotide cyclase"/>
    <property type="match status" value="1"/>
</dbReference>
<evidence type="ECO:0000259" key="2">
    <source>
        <dbReference type="PROSITE" id="PS50125"/>
    </source>
</evidence>
<evidence type="ECO:0000313" key="4">
    <source>
        <dbReference type="Proteomes" id="UP001267407"/>
    </source>
</evidence>
<feature type="transmembrane region" description="Helical" evidence="1">
    <location>
        <begin position="36"/>
        <end position="55"/>
    </location>
</feature>
<accession>A0ABU2HG77</accession>
<dbReference type="SUPFAM" id="SSF55073">
    <property type="entry name" value="Nucleotide cyclase"/>
    <property type="match status" value="1"/>
</dbReference>
<feature type="transmembrane region" description="Helical" evidence="1">
    <location>
        <begin position="166"/>
        <end position="186"/>
    </location>
</feature>
<feature type="transmembrane region" description="Helical" evidence="1">
    <location>
        <begin position="101"/>
        <end position="132"/>
    </location>
</feature>
<dbReference type="SMART" id="SM00044">
    <property type="entry name" value="CYCc"/>
    <property type="match status" value="1"/>
</dbReference>
<dbReference type="Pfam" id="PF00211">
    <property type="entry name" value="Guanylate_cyc"/>
    <property type="match status" value="1"/>
</dbReference>
<dbReference type="Pfam" id="PF05230">
    <property type="entry name" value="MASE2"/>
    <property type="match status" value="1"/>
</dbReference>
<name>A0ABU2HG77_9GAMM</name>
<keyword evidence="1" id="KW-1133">Transmembrane helix</keyword>